<keyword evidence="1" id="KW-0472">Membrane</keyword>
<comment type="caution">
    <text evidence="2">The sequence shown here is derived from an EMBL/GenBank/DDBJ whole genome shotgun (WGS) entry which is preliminary data.</text>
</comment>
<dbReference type="InterPro" id="IPR036259">
    <property type="entry name" value="MFS_trans_sf"/>
</dbReference>
<feature type="transmembrane region" description="Helical" evidence="1">
    <location>
        <begin position="251"/>
        <end position="273"/>
    </location>
</feature>
<keyword evidence="5" id="KW-1185">Reference proteome</keyword>
<keyword evidence="1" id="KW-0812">Transmembrane</keyword>
<dbReference type="SUPFAM" id="SSF103473">
    <property type="entry name" value="MFS general substrate transporter"/>
    <property type="match status" value="1"/>
</dbReference>
<dbReference type="EMBL" id="CAXDID020000060">
    <property type="protein sequence ID" value="CAL6009746.1"/>
    <property type="molecule type" value="Genomic_DNA"/>
</dbReference>
<reference evidence="3 5" key="2">
    <citation type="submission" date="2024-07" db="EMBL/GenBank/DDBJ databases">
        <authorList>
            <person name="Akdeniz Z."/>
        </authorList>
    </citation>
    <scope>NUCLEOTIDE SEQUENCE [LARGE SCALE GENOMIC DNA]</scope>
</reference>
<evidence type="ECO:0000313" key="4">
    <source>
        <dbReference type="EMBL" id="CAL6037502.1"/>
    </source>
</evidence>
<evidence type="ECO:0000313" key="5">
    <source>
        <dbReference type="Proteomes" id="UP001642409"/>
    </source>
</evidence>
<protein>
    <submittedName>
        <fullName evidence="2">Major facilitator superfamily protein</fullName>
    </submittedName>
    <submittedName>
        <fullName evidence="3">Major_facilitator superfamily protein</fullName>
    </submittedName>
</protein>
<organism evidence="2">
    <name type="scientific">Hexamita inflata</name>
    <dbReference type="NCBI Taxonomy" id="28002"/>
    <lineage>
        <taxon>Eukaryota</taxon>
        <taxon>Metamonada</taxon>
        <taxon>Diplomonadida</taxon>
        <taxon>Hexamitidae</taxon>
        <taxon>Hexamitinae</taxon>
        <taxon>Hexamita</taxon>
    </lineage>
</organism>
<gene>
    <name evidence="3" type="ORF">HINF_LOCUS21749</name>
    <name evidence="4" type="ORF">HINF_LOCUS36917</name>
    <name evidence="2" type="ORF">HINF_LOCUS57769</name>
</gene>
<dbReference type="Proteomes" id="UP001642409">
    <property type="component" value="Unassembled WGS sequence"/>
</dbReference>
<feature type="transmembrane region" description="Helical" evidence="1">
    <location>
        <begin position="316"/>
        <end position="333"/>
    </location>
</feature>
<accession>A0AA86R1S6</accession>
<keyword evidence="1" id="KW-1133">Transmembrane helix</keyword>
<dbReference type="EMBL" id="CATOUU010001068">
    <property type="protein sequence ID" value="CAI9970124.1"/>
    <property type="molecule type" value="Genomic_DNA"/>
</dbReference>
<feature type="transmembrane region" description="Helical" evidence="1">
    <location>
        <begin position="293"/>
        <end position="310"/>
    </location>
</feature>
<dbReference type="EMBL" id="CAXDID020000137">
    <property type="protein sequence ID" value="CAL6037502.1"/>
    <property type="molecule type" value="Genomic_DNA"/>
</dbReference>
<feature type="transmembrane region" description="Helical" evidence="1">
    <location>
        <begin position="16"/>
        <end position="33"/>
    </location>
</feature>
<proteinExistence type="predicted"/>
<feature type="transmembrane region" description="Helical" evidence="1">
    <location>
        <begin position="76"/>
        <end position="96"/>
    </location>
</feature>
<evidence type="ECO:0000256" key="1">
    <source>
        <dbReference type="SAM" id="Phobius"/>
    </source>
</evidence>
<feature type="transmembrane region" description="Helical" evidence="1">
    <location>
        <begin position="108"/>
        <end position="130"/>
    </location>
</feature>
<sequence>MSHQNENLEWKKNLKFILVTIPMFMGYATCFNLQRYMKETLMVEPGLFSTAYGFLYMGNLLFRFFHNYFWIFTKPFWRIIISYASMCCAEICMIIVQIVKWDPKKNNSWLAFITFAFAGVGIGTFESNVLSVMSIVSPGARYFSVIGIPVGVNIITIFSFLIIGAFEGVATPGHVCAFIFGVVIVMMIVATIILFVYVPHGKFISKNDYKEINEDGTTSFKQDDDQTTSIHYLPNAFKNYKKWLPQVLPNALSMCANMFTVSQFAPGIVLYTINSSRFVKFLGMTMKADYYRCIFGVLTFLGDFCSRLIFEKVKFIFPPMFLMANLIGVLMVISGIPEVMIIGNFMIMFSNGIIYVQTSKWIKEVTKGTDYNLSSYSFWLFVGDLGSVVASFTQQSLVQGICVDMRGKMQGRWDPCPYYDKI</sequence>
<evidence type="ECO:0000313" key="2">
    <source>
        <dbReference type="EMBL" id="CAI9970124.1"/>
    </source>
</evidence>
<feature type="transmembrane region" description="Helical" evidence="1">
    <location>
        <begin position="175"/>
        <end position="198"/>
    </location>
</feature>
<name>A0AA86R1S6_9EUKA</name>
<reference evidence="2" key="1">
    <citation type="submission" date="2023-06" db="EMBL/GenBank/DDBJ databases">
        <authorList>
            <person name="Kurt Z."/>
        </authorList>
    </citation>
    <scope>NUCLEOTIDE SEQUENCE</scope>
</reference>
<dbReference type="AlphaFoldDB" id="A0AA86R1S6"/>
<feature type="transmembrane region" description="Helical" evidence="1">
    <location>
        <begin position="45"/>
        <end position="64"/>
    </location>
</feature>
<evidence type="ECO:0000313" key="3">
    <source>
        <dbReference type="EMBL" id="CAL6009746.1"/>
    </source>
</evidence>
<feature type="transmembrane region" description="Helical" evidence="1">
    <location>
        <begin position="142"/>
        <end position="163"/>
    </location>
</feature>